<feature type="compositionally biased region" description="Pro residues" evidence="1">
    <location>
        <begin position="233"/>
        <end position="249"/>
    </location>
</feature>
<accession>H2ZSF9</accession>
<feature type="compositionally biased region" description="Pro residues" evidence="1">
    <location>
        <begin position="271"/>
        <end position="312"/>
    </location>
</feature>
<dbReference type="InParanoid" id="H2ZSF9"/>
<dbReference type="Bgee" id="ENSLACG00000000298">
    <property type="expression patterns" value="Expressed in post-anal tail muscle and 3 other cell types or tissues"/>
</dbReference>
<reference evidence="2" key="2">
    <citation type="submission" date="2025-08" db="UniProtKB">
        <authorList>
            <consortium name="Ensembl"/>
        </authorList>
    </citation>
    <scope>IDENTIFICATION</scope>
</reference>
<name>H2ZSF9_LATCH</name>
<sequence>MPVPPPPPPPPTFSQTNCKNKSLQVQSSPSHNVFTQFINKGLKILNVKSIISLDSNSKSKLGSCCFLEKYYISHSLSNCHYLSVLNYSGGGPSALGGLFQGGMPKLRSAAQRDNHVDSGGSRSPILPPGDRAAAPRPFTPSGAPPRFQGAPIPRNNAPESRSRMPPPKPDTSTKPDITPPPVPNTLRPAPSNLSNRGPPPAVNRQHNTGPPLPSIPPNRSQGTGGGIRQPFSSAPPLPSANRPPLPPAHNRPVDDRPPPPPAGNRPLNRECPPPPPPQNNKPPIPSSPRPSPSFQAPPPPPPNRPGPPPLPPSSSGEDTPRLPQRNVSLPLSASPMMGRSGSLPPPPNERPPPPVRDPPSRSG</sequence>
<keyword evidence="3" id="KW-1185">Reference proteome</keyword>
<dbReference type="HOGENOM" id="CLU_041032_0_0_1"/>
<dbReference type="AlphaFoldDB" id="H2ZSF9"/>
<evidence type="ECO:0000256" key="1">
    <source>
        <dbReference type="SAM" id="MobiDB-lite"/>
    </source>
</evidence>
<protein>
    <recommendedName>
        <fullName evidence="4">WAS/WASL interacting protein family member 1</fullName>
    </recommendedName>
</protein>
<feature type="region of interest" description="Disordered" evidence="1">
    <location>
        <begin position="108"/>
        <end position="363"/>
    </location>
</feature>
<evidence type="ECO:0008006" key="4">
    <source>
        <dbReference type="Google" id="ProtNLM"/>
    </source>
</evidence>
<dbReference type="Ensembl" id="ENSLACT00000000332.1">
    <property type="protein sequence ID" value="ENSLACP00000000330.1"/>
    <property type="gene ID" value="ENSLACG00000000298.1"/>
</dbReference>
<dbReference type="OMA" id="WPHPGPG"/>
<organism evidence="2 3">
    <name type="scientific">Latimeria chalumnae</name>
    <name type="common">Coelacanth</name>
    <dbReference type="NCBI Taxonomy" id="7897"/>
    <lineage>
        <taxon>Eukaryota</taxon>
        <taxon>Metazoa</taxon>
        <taxon>Chordata</taxon>
        <taxon>Craniata</taxon>
        <taxon>Vertebrata</taxon>
        <taxon>Euteleostomi</taxon>
        <taxon>Coelacanthiformes</taxon>
        <taxon>Coelacanthidae</taxon>
        <taxon>Latimeria</taxon>
    </lineage>
</organism>
<reference evidence="3" key="1">
    <citation type="submission" date="2011-08" db="EMBL/GenBank/DDBJ databases">
        <title>The draft genome of Latimeria chalumnae.</title>
        <authorList>
            <person name="Di Palma F."/>
            <person name="Alfoldi J."/>
            <person name="Johnson J."/>
            <person name="Berlin A."/>
            <person name="Gnerre S."/>
            <person name="Jaffe D."/>
            <person name="MacCallum I."/>
            <person name="Young S."/>
            <person name="Walker B.J."/>
            <person name="Lander E."/>
            <person name="Lindblad-Toh K."/>
        </authorList>
    </citation>
    <scope>NUCLEOTIDE SEQUENCE [LARGE SCALE GENOMIC DNA]</scope>
    <source>
        <strain evidence="3">Wild caught</strain>
    </source>
</reference>
<dbReference type="Proteomes" id="UP000008672">
    <property type="component" value="Unassembled WGS sequence"/>
</dbReference>
<evidence type="ECO:0000313" key="3">
    <source>
        <dbReference type="Proteomes" id="UP000008672"/>
    </source>
</evidence>
<dbReference type="EMBL" id="AFYH01259161">
    <property type="status" value="NOT_ANNOTATED_CDS"/>
    <property type="molecule type" value="Genomic_DNA"/>
</dbReference>
<dbReference type="EMBL" id="AFYH01259160">
    <property type="status" value="NOT_ANNOTATED_CDS"/>
    <property type="molecule type" value="Genomic_DNA"/>
</dbReference>
<evidence type="ECO:0000313" key="2">
    <source>
        <dbReference type="Ensembl" id="ENSLACP00000000330.1"/>
    </source>
</evidence>
<reference evidence="2" key="3">
    <citation type="submission" date="2025-09" db="UniProtKB">
        <authorList>
            <consortium name="Ensembl"/>
        </authorList>
    </citation>
    <scope>IDENTIFICATION</scope>
</reference>
<proteinExistence type="predicted"/>
<feature type="compositionally biased region" description="Pro residues" evidence="1">
    <location>
        <begin position="343"/>
        <end position="357"/>
    </location>
</feature>
<dbReference type="eggNOG" id="KOG4462">
    <property type="taxonomic scope" value="Eukaryota"/>
</dbReference>
<dbReference type="STRING" id="7897.ENSLACP00000000330"/>
<dbReference type="GeneTree" id="ENSGT00940000167313"/>